<sequence>MRDTDIEKLKATELGKGGNVMETGSSAQAAPAEMQKVLKNVNYPVKKGELIAHVRKSGAMNIMLLQKLGMLKDKEYASADEVLEAIIRI</sequence>
<gene>
    <name evidence="1" type="ORF">MSMAL_1615</name>
</gene>
<evidence type="ECO:0000313" key="1">
    <source>
        <dbReference type="EMBL" id="AKB68158.1"/>
    </source>
</evidence>
<dbReference type="InterPro" id="IPR021527">
    <property type="entry name" value="DUF2795"/>
</dbReference>
<evidence type="ECO:0000313" key="2">
    <source>
        <dbReference type="Proteomes" id="UP000033063"/>
    </source>
</evidence>
<accession>A0A0E3RMI0</accession>
<dbReference type="GeneID" id="24877855"/>
<reference evidence="1 2" key="1">
    <citation type="submission" date="2014-07" db="EMBL/GenBank/DDBJ databases">
        <title>Methanogenic archaea and the global carbon cycle.</title>
        <authorList>
            <person name="Henriksen J.R."/>
            <person name="Luke J."/>
            <person name="Reinhart S."/>
            <person name="Benedict M.N."/>
            <person name="Youngblut N.D."/>
            <person name="Metcalf M.E."/>
            <person name="Whitaker R.J."/>
            <person name="Metcalf W.W."/>
        </authorList>
    </citation>
    <scope>NUCLEOTIDE SEQUENCE [LARGE SCALE GENOMIC DNA]</scope>
    <source>
        <strain evidence="1 2">LYC</strain>
    </source>
</reference>
<dbReference type="EMBL" id="CP009513">
    <property type="protein sequence ID" value="AKB68158.1"/>
    <property type="molecule type" value="Genomic_DNA"/>
</dbReference>
<dbReference type="RefSeq" id="WP_152558032.1">
    <property type="nucleotide sequence ID" value="NZ_CP009513.1"/>
</dbReference>
<dbReference type="Proteomes" id="UP000033063">
    <property type="component" value="Chromosome"/>
</dbReference>
<dbReference type="PATRIC" id="fig|1434114.4.peg.2042"/>
<proteinExistence type="predicted"/>
<protein>
    <recommendedName>
        <fullName evidence="3">DUF2795 domain-containing protein</fullName>
    </recommendedName>
</protein>
<evidence type="ECO:0008006" key="3">
    <source>
        <dbReference type="Google" id="ProtNLM"/>
    </source>
</evidence>
<dbReference type="AlphaFoldDB" id="A0A0E3RMI0"/>
<name>A0A0E3RMI0_METMZ</name>
<organism evidence="1 2">
    <name type="scientific">Methanosarcina mazei LYC</name>
    <dbReference type="NCBI Taxonomy" id="1434114"/>
    <lineage>
        <taxon>Archaea</taxon>
        <taxon>Methanobacteriati</taxon>
        <taxon>Methanobacteriota</taxon>
        <taxon>Stenosarchaea group</taxon>
        <taxon>Methanomicrobia</taxon>
        <taxon>Methanosarcinales</taxon>
        <taxon>Methanosarcinaceae</taxon>
        <taxon>Methanosarcina</taxon>
    </lineage>
</organism>
<dbReference type="HOGENOM" id="CLU_159338_1_0_2"/>
<dbReference type="Pfam" id="PF11387">
    <property type="entry name" value="DUF2795"/>
    <property type="match status" value="1"/>
</dbReference>